<dbReference type="EMBL" id="JABSTU010000001">
    <property type="protein sequence ID" value="KAH8040753.1"/>
    <property type="molecule type" value="Genomic_DNA"/>
</dbReference>
<protein>
    <submittedName>
        <fullName evidence="2">Uncharacterized protein</fullName>
    </submittedName>
</protein>
<accession>A0A9J6F2G6</accession>
<dbReference type="AlphaFoldDB" id="A0A9J6F2G6"/>
<keyword evidence="1" id="KW-0472">Membrane</keyword>
<feature type="transmembrane region" description="Helical" evidence="1">
    <location>
        <begin position="69"/>
        <end position="86"/>
    </location>
</feature>
<dbReference type="Proteomes" id="UP000821866">
    <property type="component" value="Chromosome 1"/>
</dbReference>
<sequence>MRVDSRLTPTAVVCEKRFDESFIERAVPVNGVVNKITRDKPRLKPDAVSTMFPDASNIVRRYAYEEKDHLHGICVFTMITFGAALIEK</sequence>
<keyword evidence="1" id="KW-1133">Transmembrane helix</keyword>
<proteinExistence type="predicted"/>
<keyword evidence="1" id="KW-0812">Transmembrane</keyword>
<keyword evidence="3" id="KW-1185">Reference proteome</keyword>
<evidence type="ECO:0000313" key="2">
    <source>
        <dbReference type="EMBL" id="KAH8040753.1"/>
    </source>
</evidence>
<reference evidence="2" key="2">
    <citation type="submission" date="2021-09" db="EMBL/GenBank/DDBJ databases">
        <authorList>
            <person name="Jia N."/>
            <person name="Wang J."/>
            <person name="Shi W."/>
            <person name="Du L."/>
            <person name="Sun Y."/>
            <person name="Zhan W."/>
            <person name="Jiang J."/>
            <person name="Wang Q."/>
            <person name="Zhang B."/>
            <person name="Ji P."/>
            <person name="Sakyi L.B."/>
            <person name="Cui X."/>
            <person name="Yuan T."/>
            <person name="Jiang B."/>
            <person name="Yang W."/>
            <person name="Lam T.T.-Y."/>
            <person name="Chang Q."/>
            <person name="Ding S."/>
            <person name="Wang X."/>
            <person name="Zhu J."/>
            <person name="Ruan X."/>
            <person name="Zhao L."/>
            <person name="Wei J."/>
            <person name="Que T."/>
            <person name="Du C."/>
            <person name="Cheng J."/>
            <person name="Dai P."/>
            <person name="Han X."/>
            <person name="Huang E."/>
            <person name="Gao Y."/>
            <person name="Liu J."/>
            <person name="Shao H."/>
            <person name="Ye R."/>
            <person name="Li L."/>
            <person name="Wei W."/>
            <person name="Wang X."/>
            <person name="Wang C."/>
            <person name="Huo Q."/>
            <person name="Li W."/>
            <person name="Guo W."/>
            <person name="Chen H."/>
            <person name="Chen S."/>
            <person name="Zhou L."/>
            <person name="Zhou L."/>
            <person name="Ni X."/>
            <person name="Tian J."/>
            <person name="Zhou Y."/>
            <person name="Sheng Y."/>
            <person name="Liu T."/>
            <person name="Pan Y."/>
            <person name="Xia L."/>
            <person name="Li J."/>
            <person name="Zhao F."/>
            <person name="Cao W."/>
        </authorList>
    </citation>
    <scope>NUCLEOTIDE SEQUENCE</scope>
    <source>
        <strain evidence="2">Rmic-2018</strain>
        <tissue evidence="2">Larvae</tissue>
    </source>
</reference>
<reference evidence="2" key="1">
    <citation type="journal article" date="2020" name="Cell">
        <title>Large-Scale Comparative Analyses of Tick Genomes Elucidate Their Genetic Diversity and Vector Capacities.</title>
        <authorList>
            <consortium name="Tick Genome and Microbiome Consortium (TIGMIC)"/>
            <person name="Jia N."/>
            <person name="Wang J."/>
            <person name="Shi W."/>
            <person name="Du L."/>
            <person name="Sun Y."/>
            <person name="Zhan W."/>
            <person name="Jiang J.F."/>
            <person name="Wang Q."/>
            <person name="Zhang B."/>
            <person name="Ji P."/>
            <person name="Bell-Sakyi L."/>
            <person name="Cui X.M."/>
            <person name="Yuan T.T."/>
            <person name="Jiang B.G."/>
            <person name="Yang W.F."/>
            <person name="Lam T.T."/>
            <person name="Chang Q.C."/>
            <person name="Ding S.J."/>
            <person name="Wang X.J."/>
            <person name="Zhu J.G."/>
            <person name="Ruan X.D."/>
            <person name="Zhao L."/>
            <person name="Wei J.T."/>
            <person name="Ye R.Z."/>
            <person name="Que T.C."/>
            <person name="Du C.H."/>
            <person name="Zhou Y.H."/>
            <person name="Cheng J.X."/>
            <person name="Dai P.F."/>
            <person name="Guo W.B."/>
            <person name="Han X.H."/>
            <person name="Huang E.J."/>
            <person name="Li L.F."/>
            <person name="Wei W."/>
            <person name="Gao Y.C."/>
            <person name="Liu J.Z."/>
            <person name="Shao H.Z."/>
            <person name="Wang X."/>
            <person name="Wang C.C."/>
            <person name="Yang T.C."/>
            <person name="Huo Q.B."/>
            <person name="Li W."/>
            <person name="Chen H.Y."/>
            <person name="Chen S.E."/>
            <person name="Zhou L.G."/>
            <person name="Ni X.B."/>
            <person name="Tian J.H."/>
            <person name="Sheng Y."/>
            <person name="Liu T."/>
            <person name="Pan Y.S."/>
            <person name="Xia L.Y."/>
            <person name="Li J."/>
            <person name="Zhao F."/>
            <person name="Cao W.C."/>
        </authorList>
    </citation>
    <scope>NUCLEOTIDE SEQUENCE</scope>
    <source>
        <strain evidence="2">Rmic-2018</strain>
    </source>
</reference>
<name>A0A9J6F2G6_RHIMP</name>
<gene>
    <name evidence="2" type="ORF">HPB51_012923</name>
</gene>
<organism evidence="2 3">
    <name type="scientific">Rhipicephalus microplus</name>
    <name type="common">Cattle tick</name>
    <name type="synonym">Boophilus microplus</name>
    <dbReference type="NCBI Taxonomy" id="6941"/>
    <lineage>
        <taxon>Eukaryota</taxon>
        <taxon>Metazoa</taxon>
        <taxon>Ecdysozoa</taxon>
        <taxon>Arthropoda</taxon>
        <taxon>Chelicerata</taxon>
        <taxon>Arachnida</taxon>
        <taxon>Acari</taxon>
        <taxon>Parasitiformes</taxon>
        <taxon>Ixodida</taxon>
        <taxon>Ixodoidea</taxon>
        <taxon>Ixodidae</taxon>
        <taxon>Rhipicephalinae</taxon>
        <taxon>Rhipicephalus</taxon>
        <taxon>Boophilus</taxon>
    </lineage>
</organism>
<evidence type="ECO:0000313" key="3">
    <source>
        <dbReference type="Proteomes" id="UP000821866"/>
    </source>
</evidence>
<evidence type="ECO:0000256" key="1">
    <source>
        <dbReference type="SAM" id="Phobius"/>
    </source>
</evidence>
<comment type="caution">
    <text evidence="2">The sequence shown here is derived from an EMBL/GenBank/DDBJ whole genome shotgun (WGS) entry which is preliminary data.</text>
</comment>